<dbReference type="PANTHER" id="PTHR40078:SF1">
    <property type="entry name" value="INTEGRAL MEMBRANE PROTEIN"/>
    <property type="match status" value="1"/>
</dbReference>
<feature type="transmembrane region" description="Helical" evidence="1">
    <location>
        <begin position="74"/>
        <end position="94"/>
    </location>
</feature>
<organism evidence="2 3">
    <name type="scientific">Orenia metallireducens</name>
    <dbReference type="NCBI Taxonomy" id="1413210"/>
    <lineage>
        <taxon>Bacteria</taxon>
        <taxon>Bacillati</taxon>
        <taxon>Bacillota</taxon>
        <taxon>Clostridia</taxon>
        <taxon>Halanaerobiales</taxon>
        <taxon>Halobacteroidaceae</taxon>
        <taxon>Orenia</taxon>
    </lineage>
</organism>
<feature type="transmembrane region" description="Helical" evidence="1">
    <location>
        <begin position="100"/>
        <end position="124"/>
    </location>
</feature>
<protein>
    <recommendedName>
        <fullName evidence="4">Membrane protein YczE</fullName>
    </recommendedName>
</protein>
<evidence type="ECO:0000313" key="3">
    <source>
        <dbReference type="Proteomes" id="UP000219573"/>
    </source>
</evidence>
<dbReference type="Proteomes" id="UP000219573">
    <property type="component" value="Unassembled WGS sequence"/>
</dbReference>
<keyword evidence="1" id="KW-1133">Transmembrane helix</keyword>
<feature type="transmembrane region" description="Helical" evidence="1">
    <location>
        <begin position="45"/>
        <end position="67"/>
    </location>
</feature>
<dbReference type="AlphaFoldDB" id="A0A285G9R2"/>
<dbReference type="PANTHER" id="PTHR40078">
    <property type="entry name" value="INTEGRAL MEMBRANE PROTEIN-RELATED"/>
    <property type="match status" value="1"/>
</dbReference>
<accession>A0A285G9R2</accession>
<reference evidence="3" key="1">
    <citation type="submission" date="2017-09" db="EMBL/GenBank/DDBJ databases">
        <authorList>
            <person name="Varghese N."/>
            <person name="Submissions S."/>
        </authorList>
    </citation>
    <scope>NUCLEOTIDE SEQUENCE [LARGE SCALE GENOMIC DNA]</scope>
    <source>
        <strain evidence="3">MSL47</strain>
    </source>
</reference>
<dbReference type="Pfam" id="PF19700">
    <property type="entry name" value="DUF6198"/>
    <property type="match status" value="1"/>
</dbReference>
<proteinExistence type="predicted"/>
<gene>
    <name evidence="2" type="ORF">SAMN06265827_105199</name>
</gene>
<dbReference type="InterPro" id="IPR038750">
    <property type="entry name" value="YczE/YyaS-like"/>
</dbReference>
<feature type="transmembrane region" description="Helical" evidence="1">
    <location>
        <begin position="7"/>
        <end position="25"/>
    </location>
</feature>
<keyword evidence="3" id="KW-1185">Reference proteome</keyword>
<dbReference type="OrthoDB" id="154912at2"/>
<sequence length="202" mass="22033">MKSIHDWLQFVLGLIIVSVGIVFTIKADLGVSPWNVFHIGLTNYFNITVGWASQITGFVIIILSFLMARIKPTWGTVINIVLVGFVIDGIMLLLPDPASLIFRYIYLFLGLIVFGFGVGVYISAECGTGPRDSLMVALDKKLKVDISWIRTSIEIFILIIGYILGGPVGIGTVLSALAIGPIMGFSLKLMNLSSRKRGKINA</sequence>
<keyword evidence="1" id="KW-0472">Membrane</keyword>
<evidence type="ECO:0000256" key="1">
    <source>
        <dbReference type="SAM" id="Phobius"/>
    </source>
</evidence>
<dbReference type="EMBL" id="OBDZ01000005">
    <property type="protein sequence ID" value="SNY19864.1"/>
    <property type="molecule type" value="Genomic_DNA"/>
</dbReference>
<keyword evidence="1" id="KW-0812">Transmembrane</keyword>
<evidence type="ECO:0008006" key="4">
    <source>
        <dbReference type="Google" id="ProtNLM"/>
    </source>
</evidence>
<name>A0A285G9R2_9FIRM</name>
<feature type="transmembrane region" description="Helical" evidence="1">
    <location>
        <begin position="170"/>
        <end position="190"/>
    </location>
</feature>
<feature type="transmembrane region" description="Helical" evidence="1">
    <location>
        <begin position="145"/>
        <end position="164"/>
    </location>
</feature>
<evidence type="ECO:0000313" key="2">
    <source>
        <dbReference type="EMBL" id="SNY19864.1"/>
    </source>
</evidence>
<dbReference type="RefSeq" id="WP_097017018.1">
    <property type="nucleotide sequence ID" value="NZ_OBDZ01000005.1"/>
</dbReference>